<keyword evidence="1" id="KW-0472">Membrane</keyword>
<dbReference type="GO" id="GO:0005886">
    <property type="term" value="C:plasma membrane"/>
    <property type="evidence" value="ECO:0007669"/>
    <property type="project" value="TreeGrafter"/>
</dbReference>
<dbReference type="Pfam" id="PF03729">
    <property type="entry name" value="DUF308"/>
    <property type="match status" value="2"/>
</dbReference>
<keyword evidence="3" id="KW-1185">Reference proteome</keyword>
<keyword evidence="1" id="KW-0812">Transmembrane</keyword>
<name>A0A2A9EP52_9MICO</name>
<dbReference type="RefSeq" id="WP_170037430.1">
    <property type="nucleotide sequence ID" value="NZ_PDJI01000004.1"/>
</dbReference>
<dbReference type="AlphaFoldDB" id="A0A2A9EP52"/>
<keyword evidence="1" id="KW-1133">Transmembrane helix</keyword>
<gene>
    <name evidence="2" type="ORF">ATJ97_2519</name>
</gene>
<feature type="transmembrane region" description="Helical" evidence="1">
    <location>
        <begin position="104"/>
        <end position="124"/>
    </location>
</feature>
<evidence type="ECO:0000313" key="3">
    <source>
        <dbReference type="Proteomes" id="UP000222106"/>
    </source>
</evidence>
<proteinExistence type="predicted"/>
<dbReference type="EMBL" id="PDJI01000004">
    <property type="protein sequence ID" value="PFG39999.1"/>
    <property type="molecule type" value="Genomic_DNA"/>
</dbReference>
<evidence type="ECO:0000256" key="1">
    <source>
        <dbReference type="SAM" id="Phobius"/>
    </source>
</evidence>
<accession>A0A2A9EP52</accession>
<dbReference type="PANTHER" id="PTHR34989">
    <property type="entry name" value="PROTEIN HDED"/>
    <property type="match status" value="1"/>
</dbReference>
<dbReference type="PANTHER" id="PTHR34989:SF1">
    <property type="entry name" value="PROTEIN HDED"/>
    <property type="match status" value="1"/>
</dbReference>
<dbReference type="InterPro" id="IPR005325">
    <property type="entry name" value="DUF308_memb"/>
</dbReference>
<feature type="transmembrane region" description="Helical" evidence="1">
    <location>
        <begin position="20"/>
        <end position="39"/>
    </location>
</feature>
<feature type="transmembrane region" description="Helical" evidence="1">
    <location>
        <begin position="160"/>
        <end position="179"/>
    </location>
</feature>
<sequence>MSWGQTRMGEQLARYTARSWWVPLVRGLILLLVGLALLLAPLTSLAAVVTVLGVGALADGVVSVVLGIAGRGQWGAGWRVVRGAIGVLAGLFLIWQPSISAKSLVVLAGIAGLVTGVVMIAVSVQTRALAPSTWSGGLVAGGLLALLGTFLIVFPSVALLVATVSLGIGALLVGAALVAHGWRLRREWKQLARL</sequence>
<protein>
    <submittedName>
        <fullName evidence="2">Uncharacterized membrane protein HdeD (DUF308 family)</fullName>
    </submittedName>
</protein>
<dbReference type="Proteomes" id="UP000222106">
    <property type="component" value="Unassembled WGS sequence"/>
</dbReference>
<evidence type="ECO:0000313" key="2">
    <source>
        <dbReference type="EMBL" id="PFG39999.1"/>
    </source>
</evidence>
<feature type="transmembrane region" description="Helical" evidence="1">
    <location>
        <begin position="45"/>
        <end position="68"/>
    </location>
</feature>
<reference evidence="2 3" key="1">
    <citation type="submission" date="2017-10" db="EMBL/GenBank/DDBJ databases">
        <title>Sequencing the genomes of 1000 actinobacteria strains.</title>
        <authorList>
            <person name="Klenk H.-P."/>
        </authorList>
    </citation>
    <scope>NUCLEOTIDE SEQUENCE [LARGE SCALE GENOMIC DNA]</scope>
    <source>
        <strain evidence="2 3">DSM 21838</strain>
    </source>
</reference>
<feature type="transmembrane region" description="Helical" evidence="1">
    <location>
        <begin position="80"/>
        <end position="98"/>
    </location>
</feature>
<comment type="caution">
    <text evidence="2">The sequence shown here is derived from an EMBL/GenBank/DDBJ whole genome shotgun (WGS) entry which is preliminary data.</text>
</comment>
<dbReference type="InterPro" id="IPR052712">
    <property type="entry name" value="Acid_resist_chaperone_HdeD"/>
</dbReference>
<organism evidence="2 3">
    <name type="scientific">Georgenia soli</name>
    <dbReference type="NCBI Taxonomy" id="638953"/>
    <lineage>
        <taxon>Bacteria</taxon>
        <taxon>Bacillati</taxon>
        <taxon>Actinomycetota</taxon>
        <taxon>Actinomycetes</taxon>
        <taxon>Micrococcales</taxon>
        <taxon>Bogoriellaceae</taxon>
        <taxon>Georgenia</taxon>
    </lineage>
</organism>
<feature type="transmembrane region" description="Helical" evidence="1">
    <location>
        <begin position="136"/>
        <end position="154"/>
    </location>
</feature>